<dbReference type="EnsemblFungi" id="PTTG_03510-t43_1">
    <property type="protein sequence ID" value="PTTG_03510-t43_1-p1"/>
    <property type="gene ID" value="PTTG_03510"/>
</dbReference>
<dbReference type="Pfam" id="PF00400">
    <property type="entry name" value="WD40"/>
    <property type="match status" value="3"/>
</dbReference>
<feature type="compositionally biased region" description="Basic and acidic residues" evidence="8">
    <location>
        <begin position="148"/>
        <end position="158"/>
    </location>
</feature>
<reference evidence="11" key="1">
    <citation type="submission" date="2009-11" db="EMBL/GenBank/DDBJ databases">
        <authorList>
            <consortium name="The Broad Institute Genome Sequencing Platform"/>
            <person name="Ward D."/>
            <person name="Feldgarden M."/>
            <person name="Earl A."/>
            <person name="Young S.K."/>
            <person name="Zeng Q."/>
            <person name="Koehrsen M."/>
            <person name="Alvarado L."/>
            <person name="Berlin A."/>
            <person name="Bochicchio J."/>
            <person name="Borenstein D."/>
            <person name="Chapman S.B."/>
            <person name="Chen Z."/>
            <person name="Engels R."/>
            <person name="Freedman E."/>
            <person name="Gellesch M."/>
            <person name="Goldberg J."/>
            <person name="Griggs A."/>
            <person name="Gujja S."/>
            <person name="Heilman E."/>
            <person name="Heiman D."/>
            <person name="Hepburn T."/>
            <person name="Howarth C."/>
            <person name="Jen D."/>
            <person name="Larson L."/>
            <person name="Lewis B."/>
            <person name="Mehta T."/>
            <person name="Park D."/>
            <person name="Pearson M."/>
            <person name="Roberts A."/>
            <person name="Saif S."/>
            <person name="Shea T."/>
            <person name="Shenoy N."/>
            <person name="Sisk P."/>
            <person name="Stolte C."/>
            <person name="Sykes S."/>
            <person name="Thomson T."/>
            <person name="Walk T."/>
            <person name="White J."/>
            <person name="Yandava C."/>
            <person name="Izard J."/>
            <person name="Baranova O.V."/>
            <person name="Blanton J.M."/>
            <person name="Tanner A.C."/>
            <person name="Dewhirst F.E."/>
            <person name="Haas B."/>
            <person name="Nusbaum C."/>
            <person name="Birren B."/>
        </authorList>
    </citation>
    <scope>NUCLEOTIDE SEQUENCE [LARGE SCALE GENOMIC DNA]</scope>
    <source>
        <strain evidence="11">1-1 BBBD Race 1</strain>
    </source>
</reference>
<feature type="repeat" description="WD" evidence="7">
    <location>
        <begin position="551"/>
        <end position="592"/>
    </location>
</feature>
<evidence type="ECO:0000256" key="6">
    <source>
        <dbReference type="HAMAP-Rule" id="MF_03027"/>
    </source>
</evidence>
<keyword evidence="5 6" id="KW-0539">Nucleus</keyword>
<proteinExistence type="inferred from homology"/>
<comment type="subunit">
    <text evidence="6">Component of the NOP7 complex, composed of ERB1, NOP7 and YTM1. Within the NOP7 complex ERB1 appears to interact directly with NOP7 and YTM1. The NOP7 complex also associates with the 66S pre-ribosome.</text>
</comment>
<evidence type="ECO:0000256" key="9">
    <source>
        <dbReference type="SAM" id="SignalP"/>
    </source>
</evidence>
<dbReference type="GO" id="GO:0030687">
    <property type="term" value="C:preribosome, large subunit precursor"/>
    <property type="evidence" value="ECO:0007669"/>
    <property type="project" value="UniProtKB-UniRule"/>
</dbReference>
<reference evidence="11" key="2">
    <citation type="submission" date="2016-05" db="EMBL/GenBank/DDBJ databases">
        <title>Comparative analysis highlights variable genome content of wheat rusts and divergence of the mating loci.</title>
        <authorList>
            <person name="Cuomo C.A."/>
            <person name="Bakkeren G."/>
            <person name="Szabo L."/>
            <person name="Khalil H."/>
            <person name="Joly D."/>
            <person name="Goldberg J."/>
            <person name="Young S."/>
            <person name="Zeng Q."/>
            <person name="Fellers J."/>
        </authorList>
    </citation>
    <scope>NUCLEOTIDE SEQUENCE [LARGE SCALE GENOMIC DNA]</scope>
    <source>
        <strain evidence="11">1-1 BBBD Race 1</strain>
    </source>
</reference>
<reference evidence="12" key="4">
    <citation type="submission" date="2025-05" db="UniProtKB">
        <authorList>
            <consortium name="EnsemblFungi"/>
        </authorList>
    </citation>
    <scope>IDENTIFICATION</scope>
    <source>
        <strain evidence="12">isolate 1-1 / race 1 (BBBD)</strain>
    </source>
</reference>
<feature type="signal peptide" evidence="9">
    <location>
        <begin position="1"/>
        <end position="25"/>
    </location>
</feature>
<keyword evidence="3 7" id="KW-0853">WD repeat</keyword>
<dbReference type="HAMAP" id="MF_03027">
    <property type="entry name" value="BOP1"/>
    <property type="match status" value="1"/>
</dbReference>
<dbReference type="InterPro" id="IPR028598">
    <property type="entry name" value="BOP1/Erb1"/>
</dbReference>
<dbReference type="OrthoDB" id="5571054at2759"/>
<evidence type="ECO:0000313" key="11">
    <source>
        <dbReference type="EMBL" id="OAV96849.1"/>
    </source>
</evidence>
<keyword evidence="2 6" id="KW-0698">rRNA processing</keyword>
<dbReference type="AlphaFoldDB" id="A0A180GWV3"/>
<dbReference type="FunFam" id="2.130.10.10:FF:000061">
    <property type="entry name" value="Ribosome biogenesis protein BOP1 homolog"/>
    <property type="match status" value="1"/>
</dbReference>
<dbReference type="PANTHER" id="PTHR17605">
    <property type="entry name" value="RIBOSOME BIOGENESIS PROTEIN BOP1 BLOCK OF PROLIFERATION 1 PROTEIN"/>
    <property type="match status" value="1"/>
</dbReference>
<evidence type="ECO:0000256" key="1">
    <source>
        <dbReference type="ARBA" id="ARBA00022517"/>
    </source>
</evidence>
<dbReference type="EMBL" id="ADAS02000017">
    <property type="protein sequence ID" value="OAV96849.1"/>
    <property type="molecule type" value="Genomic_DNA"/>
</dbReference>
<accession>A0A180GWV3</accession>
<evidence type="ECO:0000256" key="5">
    <source>
        <dbReference type="ARBA" id="ARBA00023242"/>
    </source>
</evidence>
<dbReference type="SMART" id="SM00320">
    <property type="entry name" value="WD40"/>
    <property type="match status" value="6"/>
</dbReference>
<feature type="chain" id="PRO_5008110361" description="Ribosome biogenesis protein ERB1" evidence="9">
    <location>
        <begin position="26"/>
        <end position="897"/>
    </location>
</feature>
<evidence type="ECO:0000313" key="13">
    <source>
        <dbReference type="Proteomes" id="UP000005240"/>
    </source>
</evidence>
<keyword evidence="9" id="KW-0732">Signal</keyword>
<evidence type="ECO:0000256" key="8">
    <source>
        <dbReference type="SAM" id="MobiDB-lite"/>
    </source>
</evidence>
<dbReference type="VEuPathDB" id="FungiDB:PTTG_03510"/>
<feature type="region of interest" description="Disordered" evidence="8">
    <location>
        <begin position="55"/>
        <end position="204"/>
    </location>
</feature>
<dbReference type="GO" id="GO:0005654">
    <property type="term" value="C:nucleoplasm"/>
    <property type="evidence" value="ECO:0007669"/>
    <property type="project" value="UniProtKB-SubCell"/>
</dbReference>
<protein>
    <recommendedName>
        <fullName evidence="6">Ribosome biogenesis protein ERB1</fullName>
    </recommendedName>
    <alternativeName>
        <fullName evidence="6">Eukaryotic ribosome biogenesis protein 1</fullName>
    </alternativeName>
</protein>
<dbReference type="InterPro" id="IPR015943">
    <property type="entry name" value="WD40/YVTN_repeat-like_dom_sf"/>
</dbReference>
<dbReference type="GO" id="GO:0000466">
    <property type="term" value="P:maturation of 5.8S rRNA from tricistronic rRNA transcript (SSU-rRNA, 5.8S rRNA, LSU-rRNA)"/>
    <property type="evidence" value="ECO:0007669"/>
    <property type="project" value="UniProtKB-UniRule"/>
</dbReference>
<dbReference type="Pfam" id="PF08145">
    <property type="entry name" value="BOP1NT"/>
    <property type="match status" value="1"/>
</dbReference>
<name>A0A180GWV3_PUCT1</name>
<evidence type="ECO:0000259" key="10">
    <source>
        <dbReference type="SMART" id="SM01035"/>
    </source>
</evidence>
<dbReference type="InterPro" id="IPR012953">
    <property type="entry name" value="BOP1_N_dom"/>
</dbReference>
<evidence type="ECO:0000256" key="7">
    <source>
        <dbReference type="PROSITE-ProRule" id="PRU00221"/>
    </source>
</evidence>
<dbReference type="GO" id="GO:0000463">
    <property type="term" value="P:maturation of LSU-rRNA from tricistronic rRNA transcript (SSU-rRNA, 5.8S rRNA, LSU-rRNA)"/>
    <property type="evidence" value="ECO:0007669"/>
    <property type="project" value="UniProtKB-UniRule"/>
</dbReference>
<keyword evidence="13" id="KW-1185">Reference proteome</keyword>
<comment type="function">
    <text evidence="6">Component of the NOP7 complex, which is required for maturation of the 25S and 5.8S ribosomal RNAs and formation of the 60S ribosome.</text>
</comment>
<feature type="compositionally biased region" description="Low complexity" evidence="8">
    <location>
        <begin position="73"/>
        <end position="86"/>
    </location>
</feature>
<evidence type="ECO:0000256" key="2">
    <source>
        <dbReference type="ARBA" id="ARBA00022552"/>
    </source>
</evidence>
<dbReference type="SUPFAM" id="SSF50978">
    <property type="entry name" value="WD40 repeat-like"/>
    <property type="match status" value="1"/>
</dbReference>
<feature type="compositionally biased region" description="Acidic residues" evidence="8">
    <location>
        <begin position="124"/>
        <end position="145"/>
    </location>
</feature>
<dbReference type="Proteomes" id="UP000005240">
    <property type="component" value="Unassembled WGS sequence"/>
</dbReference>
<dbReference type="GO" id="GO:0043021">
    <property type="term" value="F:ribonucleoprotein complex binding"/>
    <property type="evidence" value="ECO:0007669"/>
    <property type="project" value="UniProtKB-UniRule"/>
</dbReference>
<dbReference type="SMART" id="SM01035">
    <property type="entry name" value="BOP1NT"/>
    <property type="match status" value="1"/>
</dbReference>
<organism evidence="11">
    <name type="scientific">Puccinia triticina (isolate 1-1 / race 1 (BBBD))</name>
    <name type="common">Brown leaf rust fungus</name>
    <dbReference type="NCBI Taxonomy" id="630390"/>
    <lineage>
        <taxon>Eukaryota</taxon>
        <taxon>Fungi</taxon>
        <taxon>Dikarya</taxon>
        <taxon>Basidiomycota</taxon>
        <taxon>Pucciniomycotina</taxon>
        <taxon>Pucciniomycetes</taxon>
        <taxon>Pucciniales</taxon>
        <taxon>Pucciniaceae</taxon>
        <taxon>Puccinia</taxon>
    </lineage>
</organism>
<reference evidence="12 13" key="3">
    <citation type="journal article" date="2017" name="G3 (Bethesda)">
        <title>Comparative analysis highlights variable genome content of wheat rusts and divergence of the mating loci.</title>
        <authorList>
            <person name="Cuomo C.A."/>
            <person name="Bakkeren G."/>
            <person name="Khalil H.B."/>
            <person name="Panwar V."/>
            <person name="Joly D."/>
            <person name="Linning R."/>
            <person name="Sakthikumar S."/>
            <person name="Song X."/>
            <person name="Adiconis X."/>
            <person name="Fan L."/>
            <person name="Goldberg J.M."/>
            <person name="Levin J.Z."/>
            <person name="Young S."/>
            <person name="Zeng Q."/>
            <person name="Anikster Y."/>
            <person name="Bruce M."/>
            <person name="Wang M."/>
            <person name="Yin C."/>
            <person name="McCallum B."/>
            <person name="Szabo L.J."/>
            <person name="Hulbert S."/>
            <person name="Chen X."/>
            <person name="Fellers J.P."/>
        </authorList>
    </citation>
    <scope>NUCLEOTIDE SEQUENCE</scope>
    <source>
        <strain evidence="12">isolate 1-1 / race 1 (BBBD)</strain>
        <strain evidence="13">Isolate 1-1 / race 1 (BBBD)</strain>
    </source>
</reference>
<keyword evidence="4" id="KW-0677">Repeat</keyword>
<dbReference type="InterPro" id="IPR001680">
    <property type="entry name" value="WD40_rpt"/>
</dbReference>
<feature type="compositionally biased region" description="Low complexity" evidence="8">
    <location>
        <begin position="184"/>
        <end position="204"/>
    </location>
</feature>
<dbReference type="PROSITE" id="PS50294">
    <property type="entry name" value="WD_REPEATS_REGION"/>
    <property type="match status" value="1"/>
</dbReference>
<comment type="similarity">
    <text evidence="6">Belongs to the WD repeat BOP1/ERB1 family.</text>
</comment>
<dbReference type="GO" id="GO:0070180">
    <property type="term" value="F:large ribosomal subunit rRNA binding"/>
    <property type="evidence" value="ECO:0007669"/>
    <property type="project" value="EnsemblFungi"/>
</dbReference>
<feature type="domain" description="BOP1 N-terminal" evidence="10">
    <location>
        <begin position="283"/>
        <end position="543"/>
    </location>
</feature>
<dbReference type="GO" id="GO:0070545">
    <property type="term" value="C:PeBoW complex"/>
    <property type="evidence" value="ECO:0007669"/>
    <property type="project" value="EnsemblFungi"/>
</dbReference>
<feature type="repeat" description="WD" evidence="7">
    <location>
        <begin position="808"/>
        <end position="839"/>
    </location>
</feature>
<evidence type="ECO:0000256" key="4">
    <source>
        <dbReference type="ARBA" id="ARBA00022737"/>
    </source>
</evidence>
<dbReference type="PANTHER" id="PTHR17605:SF0">
    <property type="entry name" value="RIBOSOME BIOGENESIS PROTEIN BOP1"/>
    <property type="match status" value="1"/>
</dbReference>
<evidence type="ECO:0000256" key="3">
    <source>
        <dbReference type="ARBA" id="ARBA00022574"/>
    </source>
</evidence>
<gene>
    <name evidence="6" type="primary">ERB1</name>
    <name evidence="11" type="ORF">PTTG_03510</name>
</gene>
<comment type="subcellular location">
    <subcellularLocation>
        <location evidence="6">Nucleus</location>
        <location evidence="6">Nucleolus</location>
    </subcellularLocation>
    <subcellularLocation>
        <location evidence="6">Nucleus</location>
        <location evidence="6">Nucleoplasm</location>
    </subcellularLocation>
</comment>
<dbReference type="Gene3D" id="2.130.10.10">
    <property type="entry name" value="YVTN repeat-like/Quinoprotein amine dehydrogenase"/>
    <property type="match status" value="1"/>
</dbReference>
<sequence length="897" mass="100825">MNWRTFFAIWSHCSLLWSVGGPGYGKFVQASTSTTAQEFCQQSKPAAYCDLVMAPKPSIKPKNKSTDRKNAGPKPSSSQTQQKPSQRTNSELQRKSKTKIQPSKKAPVVVRPISPEEKEGSGSESEEDIEEGPFPELLLSDDEGEQSGSEKETNQERDNEIDEEDDDDDESLDVSDEVEDEELGSLLDDSASEGSNDLSSDNLDNLVARSSFKPNEDESEVIDPSFSMLGRKTDYMSRAISKPSAFVKGAKINVWDEIEPGYGSESSTEDAPNRIGNIPSHFYDDMPHIGYDINGKKIMRPAKGDELDKFLAGIEDPTSWTSVEDKLLQKNVALTDEELEIIHKLAKAENPDAQFDPYEPLNEFFTGKGKEMTQPLSAKPEPKRRFIPSKWEHKKVMKIVRAIRQGRIVPNKPKVEKPQFYGIWSGEDQPRPMGPMYMPAPKLKLPGHVESYNPPEEYLFDDEERKAWEEAEPSDRKLDFIPTKNPSLRLVPGYSNFLQERFDRCLDLYLAPRMLRRRPKLDISDPSELLPKLPSPKDLRPFPSFCSIEYVHENGARIRTVSIDPTGMWVATGSDDGQVRVWECKVGRCAMSWKLGGKDESPVYSVEWCPDGRKCILSVVVNGRIYLLSPLPVLSPSLAEDTIQAAHLGFETATEGSKVTAAKWSRASEDERRKGILIEIGVPGTPKQVSWHKRGDYFGSVATEAGNQSVLIHQLSKHQTQSPFRKTRGIVQKIIFHPFKPLLFVATQQLVKVYDLLAQTLLKTLQPGVKWISSLDVHPLGDNVIIGSYDKRLVWHDMDLSERPYKTLRYHEKAIRSVSFSPKFPLFSSTSDDGNIQIFHAKVFNDLMMNPLIVPLKLIKGAHTVNQSLGVLDSVWHPTEPWIVSVGADGVARLWCS</sequence>
<evidence type="ECO:0000313" key="12">
    <source>
        <dbReference type="EnsemblFungi" id="PTTG_03510-t43_1-p1"/>
    </source>
</evidence>
<dbReference type="InterPro" id="IPR036322">
    <property type="entry name" value="WD40_repeat_dom_sf"/>
</dbReference>
<dbReference type="PROSITE" id="PS50082">
    <property type="entry name" value="WD_REPEATS_2"/>
    <property type="match status" value="2"/>
</dbReference>
<keyword evidence="1 6" id="KW-0690">Ribosome biogenesis</keyword>
<feature type="compositionally biased region" description="Acidic residues" evidence="8">
    <location>
        <begin position="159"/>
        <end position="183"/>
    </location>
</feature>